<evidence type="ECO:0000313" key="3">
    <source>
        <dbReference type="Proteomes" id="UP000715965"/>
    </source>
</evidence>
<dbReference type="RefSeq" id="WP_193781088.1">
    <property type="nucleotide sequence ID" value="NZ_JADDOJ010000054.1"/>
</dbReference>
<keyword evidence="3" id="KW-1185">Reference proteome</keyword>
<dbReference type="Proteomes" id="UP000715965">
    <property type="component" value="Unassembled WGS sequence"/>
</dbReference>
<sequence>MSASPSAALDAWARRLSALPLPVMHSTRRDIDSLRADPDRADAHLLADIVLRDPLMCAQLLAHAAGALSSRLSTPVETVTGALVLMGVEPFFRVFGELPVLDDALAAHPRGLEGAMAVIDRSHCAARIAAAIAIHRQDVDVELLHQAALLHDVVTVMAWCVEPVLCERMALRQRLDPALRTADVQREELGVTLHEVGRDLMARWQFAPALRRLGEPHGNEPGPRTVALAVRIARHVAMPTGWHNPALPDDFAELGQLMNLPPHAAGSLVRRMSE</sequence>
<reference evidence="2 3" key="1">
    <citation type="submission" date="2020-10" db="EMBL/GenBank/DDBJ databases">
        <title>Draft genome of Ramlibacter aquaticus LMG 30558.</title>
        <authorList>
            <person name="Props R."/>
        </authorList>
    </citation>
    <scope>NUCLEOTIDE SEQUENCE [LARGE SCALE GENOMIC DNA]</scope>
    <source>
        <strain evidence="2 3">LMG 30558</strain>
    </source>
</reference>
<dbReference type="InterPro" id="IPR013976">
    <property type="entry name" value="HDOD"/>
</dbReference>
<evidence type="ECO:0000259" key="1">
    <source>
        <dbReference type="PROSITE" id="PS51833"/>
    </source>
</evidence>
<dbReference type="InterPro" id="IPR052340">
    <property type="entry name" value="RNase_Y/CdgJ"/>
</dbReference>
<organism evidence="2 3">
    <name type="scientific">Ramlibacter aquaticus</name>
    <dbReference type="NCBI Taxonomy" id="2780094"/>
    <lineage>
        <taxon>Bacteria</taxon>
        <taxon>Pseudomonadati</taxon>
        <taxon>Pseudomonadota</taxon>
        <taxon>Betaproteobacteria</taxon>
        <taxon>Burkholderiales</taxon>
        <taxon>Comamonadaceae</taxon>
        <taxon>Ramlibacter</taxon>
    </lineage>
</organism>
<feature type="domain" description="HDOD" evidence="1">
    <location>
        <begin position="21"/>
        <end position="220"/>
    </location>
</feature>
<proteinExistence type="predicted"/>
<dbReference type="SUPFAM" id="SSF109604">
    <property type="entry name" value="HD-domain/PDEase-like"/>
    <property type="match status" value="1"/>
</dbReference>
<protein>
    <submittedName>
        <fullName evidence="2">HDOD domain-containing protein</fullName>
    </submittedName>
</protein>
<gene>
    <name evidence="2" type="ORF">IM725_13305</name>
</gene>
<name>A0ABR9SGR9_9BURK</name>
<dbReference type="PROSITE" id="PS51833">
    <property type="entry name" value="HDOD"/>
    <property type="match status" value="1"/>
</dbReference>
<evidence type="ECO:0000313" key="2">
    <source>
        <dbReference type="EMBL" id="MBE7941550.1"/>
    </source>
</evidence>
<accession>A0ABR9SGR9</accession>
<dbReference type="EMBL" id="JADDOJ010000054">
    <property type="protein sequence ID" value="MBE7941550.1"/>
    <property type="molecule type" value="Genomic_DNA"/>
</dbReference>
<comment type="caution">
    <text evidence="2">The sequence shown here is derived from an EMBL/GenBank/DDBJ whole genome shotgun (WGS) entry which is preliminary data.</text>
</comment>
<dbReference type="Gene3D" id="1.10.3210.10">
    <property type="entry name" value="Hypothetical protein af1432"/>
    <property type="match status" value="1"/>
</dbReference>
<dbReference type="PANTHER" id="PTHR33525:SF3">
    <property type="entry name" value="RIBONUCLEASE Y"/>
    <property type="match status" value="1"/>
</dbReference>
<dbReference type="Pfam" id="PF08668">
    <property type="entry name" value="HDOD"/>
    <property type="match status" value="1"/>
</dbReference>
<dbReference type="PANTHER" id="PTHR33525">
    <property type="match status" value="1"/>
</dbReference>